<protein>
    <submittedName>
        <fullName evidence="1">Aaa family atpase</fullName>
    </submittedName>
</protein>
<dbReference type="EMBL" id="KE148147">
    <property type="protein sequence ID" value="EPE09037.1"/>
    <property type="molecule type" value="Genomic_DNA"/>
</dbReference>
<keyword evidence="2" id="KW-1185">Reference proteome</keyword>
<gene>
    <name evidence="1" type="ORF">F503_06813</name>
</gene>
<dbReference type="HOGENOM" id="CLU_1468614_0_0_1"/>
<sequence>MADNIHHTDIGLQLIFSRPIRNIDMFVAQNPYIQFVVYKEYTRDLETGESGFDVEILPPTPSRETMAIVTASMSAALEEMSTTYPRFLKAFPGFDFHIHEFEAPYLCLFHMQETWEKNILVLPSEHQELVSIVFDFLAERYIPLYKKAREILRLGKVSNTLMPFLVQPGHIVTDGKETPTCYMV</sequence>
<dbReference type="AlphaFoldDB" id="S3C871"/>
<organism evidence="1 2">
    <name type="scientific">Ophiostoma piceae (strain UAMH 11346)</name>
    <name type="common">Sap stain fungus</name>
    <dbReference type="NCBI Taxonomy" id="1262450"/>
    <lineage>
        <taxon>Eukaryota</taxon>
        <taxon>Fungi</taxon>
        <taxon>Dikarya</taxon>
        <taxon>Ascomycota</taxon>
        <taxon>Pezizomycotina</taxon>
        <taxon>Sordariomycetes</taxon>
        <taxon>Sordariomycetidae</taxon>
        <taxon>Ophiostomatales</taxon>
        <taxon>Ophiostomataceae</taxon>
        <taxon>Ophiostoma</taxon>
    </lineage>
</organism>
<accession>S3C871</accession>
<dbReference type="VEuPathDB" id="FungiDB:F503_06813"/>
<dbReference type="STRING" id="1262450.S3C871"/>
<reference evidence="1 2" key="1">
    <citation type="journal article" date="2013" name="BMC Genomics">
        <title>The genome and transcriptome of the pine saprophyte Ophiostoma piceae, and a comparison with the bark beetle-associated pine pathogen Grosmannia clavigera.</title>
        <authorList>
            <person name="Haridas S."/>
            <person name="Wang Y."/>
            <person name="Lim L."/>
            <person name="Massoumi Alamouti S."/>
            <person name="Jackman S."/>
            <person name="Docking R."/>
            <person name="Robertson G."/>
            <person name="Birol I."/>
            <person name="Bohlmann J."/>
            <person name="Breuil C."/>
        </authorList>
    </citation>
    <scope>NUCLEOTIDE SEQUENCE [LARGE SCALE GENOMIC DNA]</scope>
    <source>
        <strain evidence="1 2">UAMH 11346</strain>
    </source>
</reference>
<dbReference type="Proteomes" id="UP000016923">
    <property type="component" value="Unassembled WGS sequence"/>
</dbReference>
<name>S3C871_OPHP1</name>
<evidence type="ECO:0000313" key="2">
    <source>
        <dbReference type="Proteomes" id="UP000016923"/>
    </source>
</evidence>
<evidence type="ECO:0000313" key="1">
    <source>
        <dbReference type="EMBL" id="EPE09037.1"/>
    </source>
</evidence>
<proteinExistence type="predicted"/>